<evidence type="ECO:0000313" key="5">
    <source>
        <dbReference type="Proteomes" id="UP000313359"/>
    </source>
</evidence>
<evidence type="ECO:0000313" key="4">
    <source>
        <dbReference type="EMBL" id="RPD53955.1"/>
    </source>
</evidence>
<sequence>MRLWLNKPPVISQSAGQEPEVDTEYHHQPDIKHQILSKVILVIGGTGAQGLPVVDALLKPSADGSASPYAVRVLTRDPSSSRAQSLAKKGVEVVQGSVDDFASVLAALEGAYGAFVNTDSFTLGEQKEIFIGMRIFELAKQIGTLQHYVWSGLDYSFKKGGYNPIYRCTHHDGKARVGDWMRAQPSIVSDDNMSWSILTTMVYMEMLNIPMMGPLNKRADGTYVFAAPIGNGHVPFVTLADVGFFARHVFDNRAATSARELEIASDWVDWPHLVSTFTNVTGKPAVYRPLAQDEWFALFEQDDINRPLANEKKVADGSTTWRENFSCWWAQYRDDVIKRDWEWIRRVNPHGHTLESWMRETGYTGDIRTDLLKNMQDGKSPRLNLERISRL</sequence>
<proteinExistence type="inferred from homology"/>
<dbReference type="PANTHER" id="PTHR42748">
    <property type="entry name" value="NITROGEN METABOLITE REPRESSION PROTEIN NMRA FAMILY MEMBER"/>
    <property type="match status" value="1"/>
</dbReference>
<dbReference type="PANTHER" id="PTHR42748:SF14">
    <property type="entry name" value="SNOAL-LIKE DOMAIN-CONTAINING PROTEIN"/>
    <property type="match status" value="1"/>
</dbReference>
<dbReference type="InterPro" id="IPR008030">
    <property type="entry name" value="NmrA-like"/>
</dbReference>
<dbReference type="AlphaFoldDB" id="A0A5C2RTR9"/>
<keyword evidence="5" id="KW-1185">Reference proteome</keyword>
<dbReference type="OrthoDB" id="300709at2759"/>
<protein>
    <submittedName>
        <fullName evidence="4">NAD-P-binding protein</fullName>
    </submittedName>
</protein>
<dbReference type="CDD" id="cd05251">
    <property type="entry name" value="NmrA_like_SDR_a"/>
    <property type="match status" value="1"/>
</dbReference>
<dbReference type="Gene3D" id="3.40.50.720">
    <property type="entry name" value="NAD(P)-binding Rossmann-like Domain"/>
    <property type="match status" value="1"/>
</dbReference>
<reference evidence="4" key="1">
    <citation type="journal article" date="2018" name="Genome Biol. Evol.">
        <title>Genomics and development of Lentinus tigrinus, a white-rot wood-decaying mushroom with dimorphic fruiting bodies.</title>
        <authorList>
            <person name="Wu B."/>
            <person name="Xu Z."/>
            <person name="Knudson A."/>
            <person name="Carlson A."/>
            <person name="Chen N."/>
            <person name="Kovaka S."/>
            <person name="LaButti K."/>
            <person name="Lipzen A."/>
            <person name="Pennachio C."/>
            <person name="Riley R."/>
            <person name="Schakwitz W."/>
            <person name="Umezawa K."/>
            <person name="Ohm R.A."/>
            <person name="Grigoriev I.V."/>
            <person name="Nagy L.G."/>
            <person name="Gibbons J."/>
            <person name="Hibbett D."/>
        </authorList>
    </citation>
    <scope>NUCLEOTIDE SEQUENCE [LARGE SCALE GENOMIC DNA]</scope>
    <source>
        <strain evidence="4">ALCF2SS1-6</strain>
    </source>
</reference>
<keyword evidence="2" id="KW-0521">NADP</keyword>
<dbReference type="Gene3D" id="3.90.25.10">
    <property type="entry name" value="UDP-galactose 4-epimerase, domain 1"/>
    <property type="match status" value="1"/>
</dbReference>
<evidence type="ECO:0000256" key="2">
    <source>
        <dbReference type="ARBA" id="ARBA00022857"/>
    </source>
</evidence>
<name>A0A5C2RTR9_9APHY</name>
<dbReference type="GO" id="GO:0005634">
    <property type="term" value="C:nucleus"/>
    <property type="evidence" value="ECO:0007669"/>
    <property type="project" value="TreeGrafter"/>
</dbReference>
<gene>
    <name evidence="4" type="ORF">L227DRAFT_657958</name>
</gene>
<dbReference type="EMBL" id="ML122313">
    <property type="protein sequence ID" value="RPD53955.1"/>
    <property type="molecule type" value="Genomic_DNA"/>
</dbReference>
<dbReference type="InterPro" id="IPR036291">
    <property type="entry name" value="NAD(P)-bd_dom_sf"/>
</dbReference>
<evidence type="ECO:0000256" key="1">
    <source>
        <dbReference type="ARBA" id="ARBA00006328"/>
    </source>
</evidence>
<dbReference type="InterPro" id="IPR051164">
    <property type="entry name" value="NmrA-like_oxidored"/>
</dbReference>
<dbReference type="Pfam" id="PF05368">
    <property type="entry name" value="NmrA"/>
    <property type="match status" value="1"/>
</dbReference>
<accession>A0A5C2RTR9</accession>
<evidence type="ECO:0000259" key="3">
    <source>
        <dbReference type="Pfam" id="PF05368"/>
    </source>
</evidence>
<dbReference type="SUPFAM" id="SSF51735">
    <property type="entry name" value="NAD(P)-binding Rossmann-fold domains"/>
    <property type="match status" value="1"/>
</dbReference>
<dbReference type="STRING" id="1328759.A0A5C2RTR9"/>
<dbReference type="Proteomes" id="UP000313359">
    <property type="component" value="Unassembled WGS sequence"/>
</dbReference>
<feature type="domain" description="NmrA-like" evidence="3">
    <location>
        <begin position="38"/>
        <end position="291"/>
    </location>
</feature>
<comment type="similarity">
    <text evidence="1">Belongs to the NmrA-type oxidoreductase family.</text>
</comment>
<organism evidence="4 5">
    <name type="scientific">Lentinus tigrinus ALCF2SS1-6</name>
    <dbReference type="NCBI Taxonomy" id="1328759"/>
    <lineage>
        <taxon>Eukaryota</taxon>
        <taxon>Fungi</taxon>
        <taxon>Dikarya</taxon>
        <taxon>Basidiomycota</taxon>
        <taxon>Agaricomycotina</taxon>
        <taxon>Agaricomycetes</taxon>
        <taxon>Polyporales</taxon>
        <taxon>Polyporaceae</taxon>
        <taxon>Lentinus</taxon>
    </lineage>
</organism>